<comment type="similarity">
    <text evidence="4">Belongs to the cyclic nucleotide phosphodiesterase class-III family.</text>
</comment>
<name>A0A2C9D8J7_9HYPH</name>
<evidence type="ECO:0000313" key="7">
    <source>
        <dbReference type="Proteomes" id="UP000223606"/>
    </source>
</evidence>
<keyword evidence="3" id="KW-0408">Iron</keyword>
<accession>A0A2C9D8J7</accession>
<proteinExistence type="inferred from homology"/>
<evidence type="ECO:0000256" key="4">
    <source>
        <dbReference type="ARBA" id="ARBA00025742"/>
    </source>
</evidence>
<evidence type="ECO:0000256" key="1">
    <source>
        <dbReference type="ARBA" id="ARBA00022723"/>
    </source>
</evidence>
<dbReference type="GO" id="GO:0046872">
    <property type="term" value="F:metal ion binding"/>
    <property type="evidence" value="ECO:0007669"/>
    <property type="project" value="UniProtKB-KW"/>
</dbReference>
<dbReference type="Pfam" id="PF00149">
    <property type="entry name" value="Metallophos"/>
    <property type="match status" value="1"/>
</dbReference>
<dbReference type="SUPFAM" id="SSF56300">
    <property type="entry name" value="Metallo-dependent phosphatases"/>
    <property type="match status" value="1"/>
</dbReference>
<dbReference type="Proteomes" id="UP000223606">
    <property type="component" value="Chromosome 1"/>
</dbReference>
<dbReference type="InterPro" id="IPR029052">
    <property type="entry name" value="Metallo-depent_PP-like"/>
</dbReference>
<dbReference type="KEGG" id="hdi:HDIA_3022"/>
<reference evidence="7" key="1">
    <citation type="submission" date="2017-09" db="EMBL/GenBank/DDBJ databases">
        <title>Genome sequence of Nannocystis excedens DSM 71.</title>
        <authorList>
            <person name="Blom J."/>
        </authorList>
    </citation>
    <scope>NUCLEOTIDE SEQUENCE [LARGE SCALE GENOMIC DNA]</scope>
    <source>
        <strain evidence="7">type strain: E19</strain>
    </source>
</reference>
<dbReference type="AlphaFoldDB" id="A0A2C9D8J7"/>
<keyword evidence="7" id="KW-1185">Reference proteome</keyword>
<dbReference type="OrthoDB" id="9794568at2"/>
<dbReference type="InterPro" id="IPR004843">
    <property type="entry name" value="Calcineurin-like_PHP"/>
</dbReference>
<gene>
    <name evidence="6" type="ORF">HDIA_3022</name>
</gene>
<evidence type="ECO:0000256" key="3">
    <source>
        <dbReference type="ARBA" id="ARBA00023004"/>
    </source>
</evidence>
<sequence>MFRLAHLSDPHIGPIPAPTFSELASKRVLGYINWKRNRATSLRGDILLRLIAEIHARTPDHIAVTGDLVNIALKSELEPARAFLESLGPSYDVSVVPGNHDAYVPGALARATEAWAPYMCGDGERKPMWPYVRRRGDVAIIGTSSARASAPFLATGTFSDRQQHGLEEALNQLRKEGLFRIILIHHPPFQRATTWHKRLIGASRVRQAIRRCGAELVLHGHTHLPTRMTIEGRDGAVDVVGVSAASQEPGGHKPPSGYNLFEIERRGNEGWNLQHTEWRFSARTGTFEDLAIHTTKIARQFAPD</sequence>
<dbReference type="Gene3D" id="3.60.21.10">
    <property type="match status" value="1"/>
</dbReference>
<dbReference type="GO" id="GO:0016787">
    <property type="term" value="F:hydrolase activity"/>
    <property type="evidence" value="ECO:0007669"/>
    <property type="project" value="UniProtKB-KW"/>
</dbReference>
<protein>
    <submittedName>
        <fullName evidence="6">Calcineurin-like phosphoesterase</fullName>
    </submittedName>
</protein>
<dbReference type="PANTHER" id="PTHR42988">
    <property type="entry name" value="PHOSPHOHYDROLASE"/>
    <property type="match status" value="1"/>
</dbReference>
<dbReference type="InterPro" id="IPR050884">
    <property type="entry name" value="CNP_phosphodiesterase-III"/>
</dbReference>
<dbReference type="CDD" id="cd00838">
    <property type="entry name" value="MPP_superfamily"/>
    <property type="match status" value="1"/>
</dbReference>
<dbReference type="RefSeq" id="WP_099556927.1">
    <property type="nucleotide sequence ID" value="NZ_LT960614.1"/>
</dbReference>
<keyword evidence="2" id="KW-0378">Hydrolase</keyword>
<dbReference type="PANTHER" id="PTHR42988:SF2">
    <property type="entry name" value="CYCLIC NUCLEOTIDE PHOSPHODIESTERASE CBUA0032-RELATED"/>
    <property type="match status" value="1"/>
</dbReference>
<feature type="domain" description="Calcineurin-like phosphoesterase" evidence="5">
    <location>
        <begin position="2"/>
        <end position="224"/>
    </location>
</feature>
<evidence type="ECO:0000313" key="6">
    <source>
        <dbReference type="EMBL" id="SON56563.1"/>
    </source>
</evidence>
<keyword evidence="1" id="KW-0479">Metal-binding</keyword>
<evidence type="ECO:0000256" key="2">
    <source>
        <dbReference type="ARBA" id="ARBA00022801"/>
    </source>
</evidence>
<organism evidence="6 7">
    <name type="scientific">Hartmannibacter diazotrophicus</name>
    <dbReference type="NCBI Taxonomy" id="1482074"/>
    <lineage>
        <taxon>Bacteria</taxon>
        <taxon>Pseudomonadati</taxon>
        <taxon>Pseudomonadota</taxon>
        <taxon>Alphaproteobacteria</taxon>
        <taxon>Hyphomicrobiales</taxon>
        <taxon>Pleomorphomonadaceae</taxon>
        <taxon>Hartmannibacter</taxon>
    </lineage>
</organism>
<dbReference type="EMBL" id="LT960614">
    <property type="protein sequence ID" value="SON56563.1"/>
    <property type="molecule type" value="Genomic_DNA"/>
</dbReference>
<evidence type="ECO:0000259" key="5">
    <source>
        <dbReference type="Pfam" id="PF00149"/>
    </source>
</evidence>